<keyword evidence="1" id="KW-1133">Transmembrane helix</keyword>
<sequence length="143" mass="16372">MIWKIAKKEFLLNLMTFKFTVGTILCVILVSFFVPILAKDYQQRLKEYNENITANEAELRKVMVYKNILPTIYRPPNILSVFSEGVEKRLGTSAKISNMEVPEINATSDEINPYMSMFPDMDVSLILRIVFSALALLVAYNVI</sequence>
<evidence type="ECO:0000313" key="2">
    <source>
        <dbReference type="EMBL" id="GAG47341.1"/>
    </source>
</evidence>
<dbReference type="AlphaFoldDB" id="X0ZG83"/>
<feature type="transmembrane region" description="Helical" evidence="1">
    <location>
        <begin position="19"/>
        <end position="38"/>
    </location>
</feature>
<proteinExistence type="predicted"/>
<name>X0ZG83_9ZZZZ</name>
<evidence type="ECO:0000256" key="1">
    <source>
        <dbReference type="SAM" id="Phobius"/>
    </source>
</evidence>
<accession>X0ZG83</accession>
<comment type="caution">
    <text evidence="2">The sequence shown here is derived from an EMBL/GenBank/DDBJ whole genome shotgun (WGS) entry which is preliminary data.</text>
</comment>
<keyword evidence="1" id="KW-0812">Transmembrane</keyword>
<feature type="non-terminal residue" evidence="2">
    <location>
        <position position="143"/>
    </location>
</feature>
<reference evidence="2" key="1">
    <citation type="journal article" date="2014" name="Front. Microbiol.">
        <title>High frequency of phylogenetically diverse reductive dehalogenase-homologous genes in deep subseafloor sedimentary metagenomes.</title>
        <authorList>
            <person name="Kawai M."/>
            <person name="Futagami T."/>
            <person name="Toyoda A."/>
            <person name="Takaki Y."/>
            <person name="Nishi S."/>
            <person name="Hori S."/>
            <person name="Arai W."/>
            <person name="Tsubouchi T."/>
            <person name="Morono Y."/>
            <person name="Uchiyama I."/>
            <person name="Ito T."/>
            <person name="Fujiyama A."/>
            <person name="Inagaki F."/>
            <person name="Takami H."/>
        </authorList>
    </citation>
    <scope>NUCLEOTIDE SEQUENCE</scope>
    <source>
        <strain evidence="2">Expedition CK06-06</strain>
    </source>
</reference>
<dbReference type="EMBL" id="BARS01056958">
    <property type="protein sequence ID" value="GAG47341.1"/>
    <property type="molecule type" value="Genomic_DNA"/>
</dbReference>
<organism evidence="2">
    <name type="scientific">marine sediment metagenome</name>
    <dbReference type="NCBI Taxonomy" id="412755"/>
    <lineage>
        <taxon>unclassified sequences</taxon>
        <taxon>metagenomes</taxon>
        <taxon>ecological metagenomes</taxon>
    </lineage>
</organism>
<protein>
    <recommendedName>
        <fullName evidence="3">ABC transporter permease</fullName>
    </recommendedName>
</protein>
<gene>
    <name evidence="2" type="ORF">S01H1_83699</name>
</gene>
<keyword evidence="1" id="KW-0472">Membrane</keyword>
<evidence type="ECO:0008006" key="3">
    <source>
        <dbReference type="Google" id="ProtNLM"/>
    </source>
</evidence>
<feature type="transmembrane region" description="Helical" evidence="1">
    <location>
        <begin position="125"/>
        <end position="142"/>
    </location>
</feature>